<proteinExistence type="predicted"/>
<dbReference type="GeneID" id="28828459"/>
<feature type="compositionally biased region" description="Low complexity" evidence="1">
    <location>
        <begin position="63"/>
        <end position="83"/>
    </location>
</feature>
<feature type="compositionally biased region" description="Basic and acidic residues" evidence="1">
    <location>
        <begin position="33"/>
        <end position="62"/>
    </location>
</feature>
<evidence type="ECO:0000256" key="1">
    <source>
        <dbReference type="SAM" id="MobiDB-lite"/>
    </source>
</evidence>
<dbReference type="Proteomes" id="UP000070700">
    <property type="component" value="Unassembled WGS sequence"/>
</dbReference>
<accession>A0A194WVU0</accession>
<feature type="compositionally biased region" description="Basic and acidic residues" evidence="1">
    <location>
        <begin position="271"/>
        <end position="281"/>
    </location>
</feature>
<protein>
    <submittedName>
        <fullName evidence="2">Uncharacterized protein</fullName>
    </submittedName>
</protein>
<dbReference type="EMBL" id="KQ947425">
    <property type="protein sequence ID" value="KUJ12088.1"/>
    <property type="molecule type" value="Genomic_DNA"/>
</dbReference>
<feature type="region of interest" description="Disordered" evidence="1">
    <location>
        <begin position="467"/>
        <end position="538"/>
    </location>
</feature>
<feature type="region of interest" description="Disordered" evidence="1">
    <location>
        <begin position="235"/>
        <end position="295"/>
    </location>
</feature>
<feature type="compositionally biased region" description="Polar residues" evidence="1">
    <location>
        <begin position="406"/>
        <end position="422"/>
    </location>
</feature>
<gene>
    <name evidence="2" type="ORF">LY89DRAFT_722461</name>
</gene>
<organism evidence="2 3">
    <name type="scientific">Mollisia scopiformis</name>
    <name type="common">Conifer needle endophyte fungus</name>
    <name type="synonym">Phialocephala scopiformis</name>
    <dbReference type="NCBI Taxonomy" id="149040"/>
    <lineage>
        <taxon>Eukaryota</taxon>
        <taxon>Fungi</taxon>
        <taxon>Dikarya</taxon>
        <taxon>Ascomycota</taxon>
        <taxon>Pezizomycotina</taxon>
        <taxon>Leotiomycetes</taxon>
        <taxon>Helotiales</taxon>
        <taxon>Mollisiaceae</taxon>
        <taxon>Mollisia</taxon>
    </lineage>
</organism>
<feature type="compositionally biased region" description="Polar residues" evidence="1">
    <location>
        <begin position="84"/>
        <end position="94"/>
    </location>
</feature>
<name>A0A194WVU0_MOLSC</name>
<feature type="compositionally biased region" description="Acidic residues" evidence="1">
    <location>
        <begin position="517"/>
        <end position="526"/>
    </location>
</feature>
<reference evidence="2 3" key="1">
    <citation type="submission" date="2015-10" db="EMBL/GenBank/DDBJ databases">
        <title>Full genome of DAOMC 229536 Phialocephala scopiformis, a fungal endophyte of spruce producing the potent anti-insectan compound rugulosin.</title>
        <authorList>
            <consortium name="DOE Joint Genome Institute"/>
            <person name="Walker A.K."/>
            <person name="Frasz S.L."/>
            <person name="Seifert K.A."/>
            <person name="Miller J.D."/>
            <person name="Mondo S.J."/>
            <person name="Labutti K."/>
            <person name="Lipzen A."/>
            <person name="Dockter R."/>
            <person name="Kennedy M."/>
            <person name="Grigoriev I.V."/>
            <person name="Spatafora J.W."/>
        </authorList>
    </citation>
    <scope>NUCLEOTIDE SEQUENCE [LARGE SCALE GENOMIC DNA]</scope>
    <source>
        <strain evidence="2 3">CBS 120377</strain>
    </source>
</reference>
<dbReference type="OrthoDB" id="10599940at2759"/>
<dbReference type="InParanoid" id="A0A194WVU0"/>
<feature type="region of interest" description="Disordered" evidence="1">
    <location>
        <begin position="1"/>
        <end position="117"/>
    </location>
</feature>
<dbReference type="KEGG" id="psco:LY89DRAFT_722461"/>
<feature type="compositionally biased region" description="Low complexity" evidence="1">
    <location>
        <begin position="505"/>
        <end position="516"/>
    </location>
</feature>
<keyword evidence="3" id="KW-1185">Reference proteome</keyword>
<feature type="compositionally biased region" description="Low complexity" evidence="1">
    <location>
        <begin position="471"/>
        <end position="482"/>
    </location>
</feature>
<evidence type="ECO:0000313" key="2">
    <source>
        <dbReference type="EMBL" id="KUJ12088.1"/>
    </source>
</evidence>
<dbReference type="AlphaFoldDB" id="A0A194WVU0"/>
<sequence>MSSPRRPTFPLSIRQNEPQDVNERSESQVQTMDWREEEERRFAREDTERRQQRFEQRAEIRRQTSARSQRTTLSTATATTSNAHQFNSLLTSPSRAFPGLGQPSEEQLEEERRTFDRNAAATRSEIAQLNERAQASRASLEAQRERCERALANLERARLEAVAVAEQYAQRSREANRGRVATAGQVIYSEPRHAHVLATPRRPLENPLEPVRPRRHRLEGAAEAMFTANRPRVTAGRPISYDAPGTRRREVADRQQQSAQRHRFTIPLAGERFEVPPRQEQQRSTNTNRRNQDQENSEFLITHLQQHIREFEQGERLFPPITPFREANNHFEASQTQQEPVPAFNPPLMSTLQQVVRQQAREDTLAAAGFVLSDGDEEFDRSWPIFRELPETRAQTTEDSFADTRFPTTWDNPEPSSYSAAQPPTGATGLSTMFSEARRGAIANLPPLQLPDRRRYSLDSIEAPSSFENYLTTSPTRTPLPRQELDPQPPSFYGRSSLTFPDSPYSDTTSEYSSSTLEEEEEEEEDTRQSPPPSPIDRTELLSQYQAFVLQYSHTLHRYAISIHQPGLDIGRPLPPTSTLRPIGAHFYTPSLSRHREGIALLQTFIRAWQLQMDTPTFGSERDQERFWAFGELLMREEMREEREAWRGVVELHFGFDFLGYDEEEIGGADSEDMDIEDFDTEGADVEMEGMRWEDEEGRENLFIVRTFLII</sequence>
<dbReference type="RefSeq" id="XP_018066443.1">
    <property type="nucleotide sequence ID" value="XM_018218733.1"/>
</dbReference>
<evidence type="ECO:0000313" key="3">
    <source>
        <dbReference type="Proteomes" id="UP000070700"/>
    </source>
</evidence>
<feature type="region of interest" description="Disordered" evidence="1">
    <location>
        <begin position="393"/>
        <end position="431"/>
    </location>
</feature>